<protein>
    <submittedName>
        <fullName evidence="2">Uncharacterized protein</fullName>
    </submittedName>
</protein>
<evidence type="ECO:0000313" key="3">
    <source>
        <dbReference type="Proteomes" id="UP000314294"/>
    </source>
</evidence>
<feature type="compositionally biased region" description="Basic and acidic residues" evidence="1">
    <location>
        <begin position="112"/>
        <end position="121"/>
    </location>
</feature>
<sequence length="176" mass="18561">MTTCGRKQTGIKATRDLRGHGAFLTRGHAYLQVCSDEGLASRVVKVAFHEEVEEMGGVAADGAQLGVAALEDFIAERGAHVGPAIEEGGCGRGPNAAASEDTAERVGPSQNPEHRGASRRFDTLKPMMKMLSVSSTVRQTSVDTLASSRHWLLTSASSAQLLKPGVQDPSPVTRHG</sequence>
<organism evidence="2 3">
    <name type="scientific">Liparis tanakae</name>
    <name type="common">Tanaka's snailfish</name>
    <dbReference type="NCBI Taxonomy" id="230148"/>
    <lineage>
        <taxon>Eukaryota</taxon>
        <taxon>Metazoa</taxon>
        <taxon>Chordata</taxon>
        <taxon>Craniata</taxon>
        <taxon>Vertebrata</taxon>
        <taxon>Euteleostomi</taxon>
        <taxon>Actinopterygii</taxon>
        <taxon>Neopterygii</taxon>
        <taxon>Teleostei</taxon>
        <taxon>Neoteleostei</taxon>
        <taxon>Acanthomorphata</taxon>
        <taxon>Eupercaria</taxon>
        <taxon>Perciformes</taxon>
        <taxon>Cottioidei</taxon>
        <taxon>Cottales</taxon>
        <taxon>Liparidae</taxon>
        <taxon>Liparis</taxon>
    </lineage>
</organism>
<proteinExistence type="predicted"/>
<keyword evidence="3" id="KW-1185">Reference proteome</keyword>
<comment type="caution">
    <text evidence="2">The sequence shown here is derived from an EMBL/GenBank/DDBJ whole genome shotgun (WGS) entry which is preliminary data.</text>
</comment>
<gene>
    <name evidence="2" type="ORF">EYF80_047125</name>
</gene>
<reference evidence="2 3" key="1">
    <citation type="submission" date="2019-03" db="EMBL/GenBank/DDBJ databases">
        <title>First draft genome of Liparis tanakae, snailfish: a comprehensive survey of snailfish specific genes.</title>
        <authorList>
            <person name="Kim W."/>
            <person name="Song I."/>
            <person name="Jeong J.-H."/>
            <person name="Kim D."/>
            <person name="Kim S."/>
            <person name="Ryu S."/>
            <person name="Song J.Y."/>
            <person name="Lee S.K."/>
        </authorList>
    </citation>
    <scope>NUCLEOTIDE SEQUENCE [LARGE SCALE GENOMIC DNA]</scope>
    <source>
        <tissue evidence="2">Muscle</tissue>
    </source>
</reference>
<name>A0A4Z2FP66_9TELE</name>
<accession>A0A4Z2FP66</accession>
<dbReference type="EMBL" id="SRLO01001019">
    <property type="protein sequence ID" value="TNN42695.1"/>
    <property type="molecule type" value="Genomic_DNA"/>
</dbReference>
<evidence type="ECO:0000256" key="1">
    <source>
        <dbReference type="SAM" id="MobiDB-lite"/>
    </source>
</evidence>
<evidence type="ECO:0000313" key="2">
    <source>
        <dbReference type="EMBL" id="TNN42695.1"/>
    </source>
</evidence>
<feature type="region of interest" description="Disordered" evidence="1">
    <location>
        <begin position="83"/>
        <end position="121"/>
    </location>
</feature>
<dbReference type="Proteomes" id="UP000314294">
    <property type="component" value="Unassembled WGS sequence"/>
</dbReference>
<dbReference type="AlphaFoldDB" id="A0A4Z2FP66"/>